<dbReference type="GO" id="GO:0006817">
    <property type="term" value="P:phosphate ion transport"/>
    <property type="evidence" value="ECO:0007669"/>
    <property type="project" value="UniProtKB-KW"/>
</dbReference>
<dbReference type="PANTHER" id="PTHR30425:SF1">
    <property type="entry name" value="PHOSPHATE TRANSPORT SYSTEM PERMEASE PROTEIN PSTC"/>
    <property type="match status" value="1"/>
</dbReference>
<feature type="domain" description="ABC transmembrane type-1" evidence="11">
    <location>
        <begin position="114"/>
        <end position="344"/>
    </location>
</feature>
<evidence type="ECO:0000256" key="2">
    <source>
        <dbReference type="ARBA" id="ARBA00007069"/>
    </source>
</evidence>
<evidence type="ECO:0000256" key="9">
    <source>
        <dbReference type="RuleBase" id="RU363032"/>
    </source>
</evidence>
<dbReference type="NCBIfam" id="TIGR02138">
    <property type="entry name" value="phosphate_pstC"/>
    <property type="match status" value="1"/>
</dbReference>
<dbReference type="CDD" id="cd06261">
    <property type="entry name" value="TM_PBP2"/>
    <property type="match status" value="1"/>
</dbReference>
<comment type="similarity">
    <text evidence="2 10">Belongs to the binding-protein-dependent transport system permease family. CysTW subfamily.</text>
</comment>
<evidence type="ECO:0000256" key="4">
    <source>
        <dbReference type="ARBA" id="ARBA00022475"/>
    </source>
</evidence>
<evidence type="ECO:0000259" key="11">
    <source>
        <dbReference type="PROSITE" id="PS50928"/>
    </source>
</evidence>
<keyword evidence="5 10" id="KW-0592">Phosphate transport</keyword>
<dbReference type="InterPro" id="IPR000515">
    <property type="entry name" value="MetI-like"/>
</dbReference>
<feature type="transmembrane region" description="Helical" evidence="9">
    <location>
        <begin position="61"/>
        <end position="84"/>
    </location>
</feature>
<dbReference type="GO" id="GO:0005315">
    <property type="term" value="F:phosphate transmembrane transporter activity"/>
    <property type="evidence" value="ECO:0007669"/>
    <property type="project" value="InterPro"/>
</dbReference>
<feature type="transmembrane region" description="Helical" evidence="9">
    <location>
        <begin position="151"/>
        <end position="182"/>
    </location>
</feature>
<feature type="transmembrane region" description="Helical" evidence="9">
    <location>
        <begin position="326"/>
        <end position="348"/>
    </location>
</feature>
<dbReference type="InterPro" id="IPR011864">
    <property type="entry name" value="Phosphate_PstC"/>
</dbReference>
<feature type="transmembrane region" description="Helical" evidence="9">
    <location>
        <begin position="265"/>
        <end position="288"/>
    </location>
</feature>
<evidence type="ECO:0000256" key="6">
    <source>
        <dbReference type="ARBA" id="ARBA00022692"/>
    </source>
</evidence>
<dbReference type="Pfam" id="PF00528">
    <property type="entry name" value="BPD_transp_1"/>
    <property type="match status" value="1"/>
</dbReference>
<dbReference type="AlphaFoldDB" id="A0A0D6Q640"/>
<comment type="subcellular location">
    <subcellularLocation>
        <location evidence="10">Cell inner membrane</location>
        <topology evidence="10">Multi-pass membrane protein</topology>
    </subcellularLocation>
    <subcellularLocation>
        <location evidence="1 9">Cell membrane</location>
        <topology evidence="1 9">Multi-pass membrane protein</topology>
    </subcellularLocation>
</comment>
<keyword evidence="8 9" id="KW-0472">Membrane</keyword>
<dbReference type="Proteomes" id="UP000032683">
    <property type="component" value="Unassembled WGS sequence"/>
</dbReference>
<dbReference type="SUPFAM" id="SSF161098">
    <property type="entry name" value="MetI-like"/>
    <property type="match status" value="1"/>
</dbReference>
<evidence type="ECO:0000256" key="8">
    <source>
        <dbReference type="ARBA" id="ARBA00023136"/>
    </source>
</evidence>
<keyword evidence="6 9" id="KW-0812">Transmembrane</keyword>
<evidence type="ECO:0000256" key="1">
    <source>
        <dbReference type="ARBA" id="ARBA00004651"/>
    </source>
</evidence>
<evidence type="ECO:0000256" key="3">
    <source>
        <dbReference type="ARBA" id="ARBA00022448"/>
    </source>
</evidence>
<keyword evidence="4" id="KW-1003">Cell membrane</keyword>
<gene>
    <name evidence="12" type="ORF">Gxy13693_012_100</name>
</gene>
<dbReference type="EMBL" id="BANJ01000012">
    <property type="protein sequence ID" value="GAN98914.1"/>
    <property type="molecule type" value="Genomic_DNA"/>
</dbReference>
<accession>A0A0D6Q640</accession>
<comment type="function">
    <text evidence="10">Part of the binding-protein-dependent transport system for phosphate; probably responsible for the translocation of the substrate across the membrane.</text>
</comment>
<keyword evidence="3 9" id="KW-0813">Transport</keyword>
<dbReference type="PROSITE" id="PS50928">
    <property type="entry name" value="ABC_TM1"/>
    <property type="match status" value="1"/>
</dbReference>
<keyword evidence="10" id="KW-0997">Cell inner membrane</keyword>
<protein>
    <recommendedName>
        <fullName evidence="10">Phosphate transport system permease protein</fullName>
    </recommendedName>
</protein>
<comment type="caution">
    <text evidence="12">The sequence shown here is derived from an EMBL/GenBank/DDBJ whole genome shotgun (WGS) entry which is preliminary data.</text>
</comment>
<evidence type="ECO:0000256" key="10">
    <source>
        <dbReference type="RuleBase" id="RU363054"/>
    </source>
</evidence>
<organism evidence="12 13">
    <name type="scientific">Komagataeibacter xylinus NBRC 13693</name>
    <dbReference type="NCBI Taxonomy" id="1234668"/>
    <lineage>
        <taxon>Bacteria</taxon>
        <taxon>Pseudomonadati</taxon>
        <taxon>Pseudomonadota</taxon>
        <taxon>Alphaproteobacteria</taxon>
        <taxon>Acetobacterales</taxon>
        <taxon>Acetobacteraceae</taxon>
        <taxon>Komagataeibacter</taxon>
    </lineage>
</organism>
<dbReference type="InterPro" id="IPR035906">
    <property type="entry name" value="MetI-like_sf"/>
</dbReference>
<dbReference type="InterPro" id="IPR051124">
    <property type="entry name" value="Phosphate_Transport_Permease"/>
</dbReference>
<feature type="transmembrane region" description="Helical" evidence="9">
    <location>
        <begin position="114"/>
        <end position="139"/>
    </location>
</feature>
<keyword evidence="7 9" id="KW-1133">Transmembrane helix</keyword>
<evidence type="ECO:0000313" key="13">
    <source>
        <dbReference type="Proteomes" id="UP000032683"/>
    </source>
</evidence>
<dbReference type="PANTHER" id="PTHR30425">
    <property type="entry name" value="PHOSPHATE TRANSPORT SYSTEM PERMEASE PROTEIN PST"/>
    <property type="match status" value="1"/>
</dbReference>
<evidence type="ECO:0000313" key="12">
    <source>
        <dbReference type="EMBL" id="GAN98914.1"/>
    </source>
</evidence>
<proteinExistence type="inferred from homology"/>
<sequence>MQNRRSVQYWSPHSGASVGASVENSEACGGAEVFCMDRSATSPSALTGVVRGNGDAVFATIVRCAAALILLGLGGMVAVMAWGARGAFATFGPAFIVDKAWNPVTQHFGAAAPVFGTLVTALLAIALAVPLAFGIAVWLTEIASARIAGVIGTLIQLLAAVPSIIFGMWGFAVLVPFMAHYVEPFAGHTLGRVPGIGPLFRGAPYGTGFLTGGMILAVMITPFISAVMRDVFLSMPAVLKESAYGLGMTRWEVVRRIILPWSRTSVVGGIMLGLGRALGETMAITFVIGNANHIGWSLFSPGNTIASLIALEFPESAMGSLKFSSLMAAGFLLMLISLGTLVCSRLLLRTRAAGR</sequence>
<feature type="transmembrane region" description="Helical" evidence="9">
    <location>
        <begin position="202"/>
        <end position="227"/>
    </location>
</feature>
<name>A0A0D6Q640_KOMXY</name>
<dbReference type="Gene3D" id="1.10.3720.10">
    <property type="entry name" value="MetI-like"/>
    <property type="match status" value="1"/>
</dbReference>
<reference evidence="12 13" key="1">
    <citation type="submission" date="2012-11" db="EMBL/GenBank/DDBJ databases">
        <title>Whole genome sequence of Gluconacetobacter xylinus NBRC 13693.</title>
        <authorList>
            <person name="Azuma Y."/>
            <person name="Higashiura N."/>
            <person name="Hirakawa H."/>
            <person name="Matsushita K."/>
        </authorList>
    </citation>
    <scope>NUCLEOTIDE SEQUENCE [LARGE SCALE GENOMIC DNA]</scope>
    <source>
        <strain evidence="12 13">NBRC 13693</strain>
    </source>
</reference>
<evidence type="ECO:0000256" key="7">
    <source>
        <dbReference type="ARBA" id="ARBA00022989"/>
    </source>
</evidence>
<evidence type="ECO:0000256" key="5">
    <source>
        <dbReference type="ARBA" id="ARBA00022592"/>
    </source>
</evidence>
<dbReference type="GO" id="GO:0005886">
    <property type="term" value="C:plasma membrane"/>
    <property type="evidence" value="ECO:0007669"/>
    <property type="project" value="UniProtKB-SubCell"/>
</dbReference>